<dbReference type="EMBL" id="RBNI01007460">
    <property type="protein sequence ID" value="RUP45327.1"/>
    <property type="molecule type" value="Genomic_DNA"/>
</dbReference>
<dbReference type="AlphaFoldDB" id="A0A433D396"/>
<protein>
    <submittedName>
        <fullName evidence="2">Uncharacterized protein</fullName>
    </submittedName>
</protein>
<dbReference type="Proteomes" id="UP000268093">
    <property type="component" value="Unassembled WGS sequence"/>
</dbReference>
<accession>A0A433D396</accession>
<reference evidence="2 3" key="1">
    <citation type="journal article" date="2018" name="New Phytol.">
        <title>Phylogenomics of Endogonaceae and evolution of mycorrhizas within Mucoromycota.</title>
        <authorList>
            <person name="Chang Y."/>
            <person name="Desiro A."/>
            <person name="Na H."/>
            <person name="Sandor L."/>
            <person name="Lipzen A."/>
            <person name="Clum A."/>
            <person name="Barry K."/>
            <person name="Grigoriev I.V."/>
            <person name="Martin F.M."/>
            <person name="Stajich J.E."/>
            <person name="Smith M.E."/>
            <person name="Bonito G."/>
            <person name="Spatafora J.W."/>
        </authorList>
    </citation>
    <scope>NUCLEOTIDE SEQUENCE [LARGE SCALE GENOMIC DNA]</scope>
    <source>
        <strain evidence="2 3">GMNB39</strain>
    </source>
</reference>
<organism evidence="2 3">
    <name type="scientific">Jimgerdemannia flammicorona</name>
    <dbReference type="NCBI Taxonomy" id="994334"/>
    <lineage>
        <taxon>Eukaryota</taxon>
        <taxon>Fungi</taxon>
        <taxon>Fungi incertae sedis</taxon>
        <taxon>Mucoromycota</taxon>
        <taxon>Mucoromycotina</taxon>
        <taxon>Endogonomycetes</taxon>
        <taxon>Endogonales</taxon>
        <taxon>Endogonaceae</taxon>
        <taxon>Jimgerdemannia</taxon>
    </lineage>
</organism>
<sequence>MGAVPKCSILLSDKLWGVPFPPGVMGSVPTSGDTFIILSESFSICTRIDLSFFLKNDSFVSIVKRKTEVDALEILDAVRTKEAASIADQYNTERFQKKICRKDIMDAGDVDTDERSTELYFGRAKASTLNTFKDDHPEGDLEPSYSQQSKRIDDSLNVEDDPQKRNIDSLYDSDSWIDEDDLQTSRQQKRTSKALDAVKPPSWEFSEPMPGWLAKAKIMNEKLKSQTNAEARYKSALRPIWWQIIDISDDSFIQQLSDEESEDFNSVFASSLNVNSKDSWKVLAPAAERCLTSLSKLNEEQLRKIGEMLEIKGIDGGIREMRKMLSEPANMDQCETDLDLFGDRDETAHSATYEATRSVEIIEELDGEDWSVRYILNLLRYICEMITKQIPQRKNTERDIDIFIKVHIFACLDQVLDRHFGEMVSRASRARRSHALGLDNAENAEGHRIDWMFTKPDLEKNLPWGLEFSLCERAGSTVTSDTIKVQKNLRDMHASLVEHIKTVGCGLTQPVLRASTKLVMPGFLSTSFQLRVLLLVYVGGNFYASMELARVDIPTTHKELKGIVNIGRVMLQVTNILRTNAHRFNQMKQRAEKDKLSAQKITFKRNEEERTPKKPKNHRKASLTHSTCGYMVDFKTAPPKFLLSALLAEDEDEC</sequence>
<evidence type="ECO:0000256" key="1">
    <source>
        <dbReference type="SAM" id="MobiDB-lite"/>
    </source>
</evidence>
<gene>
    <name evidence="2" type="ORF">BC936DRAFT_148311</name>
</gene>
<feature type="region of interest" description="Disordered" evidence="1">
    <location>
        <begin position="131"/>
        <end position="169"/>
    </location>
</feature>
<name>A0A433D396_9FUNG</name>
<feature type="region of interest" description="Disordered" evidence="1">
    <location>
        <begin position="178"/>
        <end position="197"/>
    </location>
</feature>
<evidence type="ECO:0000313" key="2">
    <source>
        <dbReference type="EMBL" id="RUP45327.1"/>
    </source>
</evidence>
<evidence type="ECO:0000313" key="3">
    <source>
        <dbReference type="Proteomes" id="UP000268093"/>
    </source>
</evidence>
<dbReference type="OrthoDB" id="2401718at2759"/>
<comment type="caution">
    <text evidence="2">The sequence shown here is derived from an EMBL/GenBank/DDBJ whole genome shotgun (WGS) entry which is preliminary data.</text>
</comment>
<keyword evidence="3" id="KW-1185">Reference proteome</keyword>
<proteinExistence type="predicted"/>